<sequence length="73" mass="8318">MAKDDPCISVCRFDGRNGWCVGCGRTVPEIRAWRKMSPYRRTGLLRELPRRLVQQDRTPPAPAPTSPPARGRR</sequence>
<dbReference type="Proteomes" id="UP001244297">
    <property type="component" value="Unassembled WGS sequence"/>
</dbReference>
<dbReference type="PANTHER" id="PTHR35175:SF2">
    <property type="entry name" value="DUF1289 DOMAIN-CONTAINING PROTEIN"/>
    <property type="match status" value="1"/>
</dbReference>
<dbReference type="RefSeq" id="WP_238291060.1">
    <property type="nucleotide sequence ID" value="NZ_BPQS01000031.1"/>
</dbReference>
<accession>A0ABT8AUE8</accession>
<proteinExistence type="predicted"/>
<dbReference type="PANTHER" id="PTHR35175">
    <property type="entry name" value="DUF1289 DOMAIN-CONTAINING PROTEIN"/>
    <property type="match status" value="1"/>
</dbReference>
<dbReference type="InterPro" id="IPR010710">
    <property type="entry name" value="DUF1289"/>
</dbReference>
<evidence type="ECO:0000256" key="1">
    <source>
        <dbReference type="SAM" id="MobiDB-lite"/>
    </source>
</evidence>
<evidence type="ECO:0000313" key="3">
    <source>
        <dbReference type="Proteomes" id="UP001244297"/>
    </source>
</evidence>
<keyword evidence="3" id="KW-1185">Reference proteome</keyword>
<protein>
    <submittedName>
        <fullName evidence="2">DUF1289 domain-containing protein</fullName>
    </submittedName>
</protein>
<organism evidence="2 3">
    <name type="scientific">Methylobacterium longum</name>
    <dbReference type="NCBI Taxonomy" id="767694"/>
    <lineage>
        <taxon>Bacteria</taxon>
        <taxon>Pseudomonadati</taxon>
        <taxon>Pseudomonadota</taxon>
        <taxon>Alphaproteobacteria</taxon>
        <taxon>Hyphomicrobiales</taxon>
        <taxon>Methylobacteriaceae</taxon>
        <taxon>Methylobacterium</taxon>
    </lineage>
</organism>
<name>A0ABT8AUE8_9HYPH</name>
<feature type="region of interest" description="Disordered" evidence="1">
    <location>
        <begin position="45"/>
        <end position="73"/>
    </location>
</feature>
<dbReference type="EMBL" id="JAUFPT010000078">
    <property type="protein sequence ID" value="MDN3573578.1"/>
    <property type="molecule type" value="Genomic_DNA"/>
</dbReference>
<gene>
    <name evidence="2" type="ORF">QWZ18_23500</name>
</gene>
<evidence type="ECO:0000313" key="2">
    <source>
        <dbReference type="EMBL" id="MDN3573578.1"/>
    </source>
</evidence>
<reference evidence="3" key="1">
    <citation type="journal article" date="2019" name="Int. J. Syst. Evol. Microbiol.">
        <title>The Global Catalogue of Microorganisms (GCM) 10K type strain sequencing project: providing services to taxonomists for standard genome sequencing and annotation.</title>
        <authorList>
            <consortium name="The Broad Institute Genomics Platform"/>
            <consortium name="The Broad Institute Genome Sequencing Center for Infectious Disease"/>
            <person name="Wu L."/>
            <person name="Ma J."/>
        </authorList>
    </citation>
    <scope>NUCLEOTIDE SEQUENCE [LARGE SCALE GENOMIC DNA]</scope>
    <source>
        <strain evidence="3">CECT 7806</strain>
    </source>
</reference>
<dbReference type="Pfam" id="PF06945">
    <property type="entry name" value="DUF1289"/>
    <property type="match status" value="1"/>
</dbReference>
<comment type="caution">
    <text evidence="2">The sequence shown here is derived from an EMBL/GenBank/DDBJ whole genome shotgun (WGS) entry which is preliminary data.</text>
</comment>